<dbReference type="PANTHER" id="PTHR42693">
    <property type="entry name" value="ARYLSULFATASE FAMILY MEMBER"/>
    <property type="match status" value="1"/>
</dbReference>
<dbReference type="Gene3D" id="3.40.720.10">
    <property type="entry name" value="Alkaline Phosphatase, subunit A"/>
    <property type="match status" value="1"/>
</dbReference>
<gene>
    <name evidence="6" type="ORF">AsAng_0007680</name>
</gene>
<keyword evidence="4" id="KW-0106">Calcium</keyword>
<dbReference type="Gene3D" id="3.30.1120.10">
    <property type="match status" value="1"/>
</dbReference>
<evidence type="ECO:0000313" key="7">
    <source>
        <dbReference type="Proteomes" id="UP001060919"/>
    </source>
</evidence>
<protein>
    <submittedName>
        <fullName evidence="6">Arylsulfatase</fullName>
    </submittedName>
</protein>
<name>A0A915YBN7_9BACT</name>
<accession>A0A915YBN7</accession>
<keyword evidence="3" id="KW-0378">Hydrolase</keyword>
<dbReference type="Proteomes" id="UP001060919">
    <property type="component" value="Chromosome"/>
</dbReference>
<evidence type="ECO:0000256" key="1">
    <source>
        <dbReference type="ARBA" id="ARBA00008779"/>
    </source>
</evidence>
<dbReference type="InterPro" id="IPR017850">
    <property type="entry name" value="Alkaline_phosphatase_core_sf"/>
</dbReference>
<evidence type="ECO:0000313" key="6">
    <source>
        <dbReference type="EMBL" id="BDS10063.1"/>
    </source>
</evidence>
<feature type="domain" description="Sulfatase N-terminal" evidence="5">
    <location>
        <begin position="88"/>
        <end position="515"/>
    </location>
</feature>
<sequence length="863" mass="97124">MRKIISPIKWLVYSLGIGLLLFKLQSCGSLPSGSQKDSLPDSFNENVPLSMKKWYDGNTTNGEIEINVHNSHSDWGQFTPKTAPKGAPNILFILYDDTGLGAWSPYGGSIKMPTMDSLAAHGLTYTQWHTTALCSPTRSTILTGRNHHLNGMASITETADGYPGSNGRLPDNCVTFPTILQESGYSTFWIGKNHNVPETDVAPGGYRGSWPCQMGFDRFYGFLGGETNNWYPDLVEDNHFIEAPYSPEEGYHLSKDLADQALKMLRNQNASNPSKPWYMWFCPGANHAPHHAPDSMIQKYKDEQTFIAGYDVYRKEILDRMEEKGILPENTALTDRNFLDQDVANPSDSIRIPWDDLSTDEQALFIRMAETFAAFSTYTDYQVGRIIDYLKESGQYENTIIIYAADNGTSGEGTPDGSVNENKFFNGYPDDIDENMKYIDTLGSTETYSHFPTGWASAFSTPFKMFKRYSQFAGGTNDPIVITWPKYMKEQGVQGEIRHQYHHSVDIVPTLIDAINKGVSMTNPDQKRRFIKMPHKYHGEIQKPLSGVSMLYTFESACDSMTPTQKEVQYYCMLGTRGIWKDGWKAVALHAPTSGKTNDTIGFEIDEWELYHVDKDRSESNNLATRYPAKLDSLKDEWFKQAAINNVLPLDDRAAEDMFLVERPSPERPRKKYRYYPKTTAVPEGVAVNVRGRSYTIKATVQNVTDTTQGVLFAHGSRFGGHTLYIKNDSIKYLYNFLGISDKQYLLEAPINATTSGQDFVFKAKFDIDSTDTRGTAYGKLTLYINDNPVKTLSIQTQPAKFTLSGDGLCVGYDSADPITTDYPNLAEKGKFEGGRIKYVEVIVPGNPIINRKAEARRMMMKE</sequence>
<dbReference type="InterPro" id="IPR000917">
    <property type="entry name" value="Sulfatase_N"/>
</dbReference>
<evidence type="ECO:0000259" key="5">
    <source>
        <dbReference type="Pfam" id="PF00884"/>
    </source>
</evidence>
<dbReference type="PANTHER" id="PTHR42693:SF43">
    <property type="entry name" value="BLL2667 PROTEIN"/>
    <property type="match status" value="1"/>
</dbReference>
<evidence type="ECO:0000256" key="2">
    <source>
        <dbReference type="ARBA" id="ARBA00022723"/>
    </source>
</evidence>
<dbReference type="InterPro" id="IPR050738">
    <property type="entry name" value="Sulfatase"/>
</dbReference>
<dbReference type="SUPFAM" id="SSF53649">
    <property type="entry name" value="Alkaline phosphatase-like"/>
    <property type="match status" value="1"/>
</dbReference>
<proteinExistence type="inferred from homology"/>
<organism evidence="6 7">
    <name type="scientific">Aureispira anguillae</name>
    <dbReference type="NCBI Taxonomy" id="2864201"/>
    <lineage>
        <taxon>Bacteria</taxon>
        <taxon>Pseudomonadati</taxon>
        <taxon>Bacteroidota</taxon>
        <taxon>Saprospiria</taxon>
        <taxon>Saprospirales</taxon>
        <taxon>Saprospiraceae</taxon>
        <taxon>Aureispira</taxon>
    </lineage>
</organism>
<dbReference type="InterPro" id="IPR024607">
    <property type="entry name" value="Sulfatase_CS"/>
</dbReference>
<evidence type="ECO:0000256" key="4">
    <source>
        <dbReference type="ARBA" id="ARBA00022837"/>
    </source>
</evidence>
<dbReference type="KEGG" id="aup:AsAng_0007680"/>
<dbReference type="EMBL" id="AP026867">
    <property type="protein sequence ID" value="BDS10063.1"/>
    <property type="molecule type" value="Genomic_DNA"/>
</dbReference>
<evidence type="ECO:0000256" key="3">
    <source>
        <dbReference type="ARBA" id="ARBA00022801"/>
    </source>
</evidence>
<dbReference type="Pfam" id="PF00884">
    <property type="entry name" value="Sulfatase"/>
    <property type="match status" value="1"/>
</dbReference>
<keyword evidence="2" id="KW-0479">Metal-binding</keyword>
<reference evidence="6" key="1">
    <citation type="submission" date="2022-09" db="EMBL/GenBank/DDBJ databases">
        <title>Aureispira anguillicida sp. nov., isolated from Leptocephalus of Japanese eel Anguilla japonica.</title>
        <authorList>
            <person name="Yuasa K."/>
            <person name="Mekata T."/>
            <person name="Ikunari K."/>
        </authorList>
    </citation>
    <scope>NUCLEOTIDE SEQUENCE</scope>
    <source>
        <strain evidence="6">EL160426</strain>
    </source>
</reference>
<comment type="similarity">
    <text evidence="1">Belongs to the sulfatase family.</text>
</comment>
<dbReference type="GO" id="GO:0046872">
    <property type="term" value="F:metal ion binding"/>
    <property type="evidence" value="ECO:0007669"/>
    <property type="project" value="UniProtKB-KW"/>
</dbReference>
<dbReference type="CDD" id="cd16025">
    <property type="entry name" value="PAS_like"/>
    <property type="match status" value="1"/>
</dbReference>
<dbReference type="PROSITE" id="PS00523">
    <property type="entry name" value="SULFATASE_1"/>
    <property type="match status" value="1"/>
</dbReference>
<dbReference type="GO" id="GO:0016787">
    <property type="term" value="F:hydrolase activity"/>
    <property type="evidence" value="ECO:0007669"/>
    <property type="project" value="UniProtKB-KW"/>
</dbReference>
<dbReference type="AlphaFoldDB" id="A0A915YBN7"/>
<keyword evidence="7" id="KW-1185">Reference proteome</keyword>